<feature type="compositionally biased region" description="Polar residues" evidence="1">
    <location>
        <begin position="44"/>
        <end position="57"/>
    </location>
</feature>
<protein>
    <submittedName>
        <fullName evidence="2">Uncharacterized protein</fullName>
    </submittedName>
</protein>
<dbReference type="AlphaFoldDB" id="A0A4Q1BUT7"/>
<accession>A0A4Q1BUT7</accession>
<name>A0A4Q1BUT7_TREME</name>
<reference evidence="2 3" key="1">
    <citation type="submission" date="2016-06" db="EMBL/GenBank/DDBJ databases">
        <title>Evolution of pathogenesis and genome organization in the Tremellales.</title>
        <authorList>
            <person name="Cuomo C."/>
            <person name="Litvintseva A."/>
            <person name="Heitman J."/>
            <person name="Chen Y."/>
            <person name="Sun S."/>
            <person name="Springer D."/>
            <person name="Dromer F."/>
            <person name="Young S."/>
            <person name="Zeng Q."/>
            <person name="Chapman S."/>
            <person name="Gujja S."/>
            <person name="Saif S."/>
            <person name="Birren B."/>
        </authorList>
    </citation>
    <scope>NUCLEOTIDE SEQUENCE [LARGE SCALE GENOMIC DNA]</scope>
    <source>
        <strain evidence="2 3">ATCC 28783</strain>
    </source>
</reference>
<feature type="compositionally biased region" description="Polar residues" evidence="1">
    <location>
        <begin position="1"/>
        <end position="36"/>
    </location>
</feature>
<dbReference type="EMBL" id="SDIL01000005">
    <property type="protein sequence ID" value="RXK41899.1"/>
    <property type="molecule type" value="Genomic_DNA"/>
</dbReference>
<dbReference type="InParanoid" id="A0A4Q1BUT7"/>
<keyword evidence="3" id="KW-1185">Reference proteome</keyword>
<gene>
    <name evidence="2" type="ORF">M231_00898</name>
</gene>
<feature type="region of interest" description="Disordered" evidence="1">
    <location>
        <begin position="1"/>
        <end position="82"/>
    </location>
</feature>
<evidence type="ECO:0000256" key="1">
    <source>
        <dbReference type="SAM" id="MobiDB-lite"/>
    </source>
</evidence>
<feature type="compositionally biased region" description="Polar residues" evidence="1">
    <location>
        <begin position="64"/>
        <end position="81"/>
    </location>
</feature>
<sequence>MNQDDFSKLLQSLLKTPSGINNTPVEPPSTNSSSNEHASEAPLTLSTYSRVDTSNVASIDPSLTGENGSHSNNSTDPSESTALVPYHQPQETLSNPNHSTRESVIKESTKRFSSSLVLSFETVMESIRSLHEIIQVNLTSQPLFPSESAPRNVKTLELSKNWLGLIHTLRTRGLIRTYVGTTVFLHAVPVLLRFTEDLIKEVQKGTGYMFSEELKRGVKRFRNGRLLFEGTLKLAQRVLAENAAISVQVSLCDEEGRLLCFAND</sequence>
<comment type="caution">
    <text evidence="2">The sequence shown here is derived from an EMBL/GenBank/DDBJ whole genome shotgun (WGS) entry which is preliminary data.</text>
</comment>
<evidence type="ECO:0000313" key="3">
    <source>
        <dbReference type="Proteomes" id="UP000289152"/>
    </source>
</evidence>
<proteinExistence type="predicted"/>
<dbReference type="Proteomes" id="UP000289152">
    <property type="component" value="Unassembled WGS sequence"/>
</dbReference>
<organism evidence="2 3">
    <name type="scientific">Tremella mesenterica</name>
    <name type="common">Jelly fungus</name>
    <dbReference type="NCBI Taxonomy" id="5217"/>
    <lineage>
        <taxon>Eukaryota</taxon>
        <taxon>Fungi</taxon>
        <taxon>Dikarya</taxon>
        <taxon>Basidiomycota</taxon>
        <taxon>Agaricomycotina</taxon>
        <taxon>Tremellomycetes</taxon>
        <taxon>Tremellales</taxon>
        <taxon>Tremellaceae</taxon>
        <taxon>Tremella</taxon>
    </lineage>
</organism>
<evidence type="ECO:0000313" key="2">
    <source>
        <dbReference type="EMBL" id="RXK41899.1"/>
    </source>
</evidence>